<dbReference type="PROSITE" id="PS50949">
    <property type="entry name" value="HTH_GNTR"/>
    <property type="match status" value="1"/>
</dbReference>
<dbReference type="PANTHER" id="PTHR46577:SF1">
    <property type="entry name" value="HTH-TYPE TRANSCRIPTIONAL REGULATORY PROTEIN GABR"/>
    <property type="match status" value="1"/>
</dbReference>
<feature type="region of interest" description="Disordered" evidence="6">
    <location>
        <begin position="126"/>
        <end position="155"/>
    </location>
</feature>
<keyword evidence="4" id="KW-0238">DNA-binding</keyword>
<dbReference type="GO" id="GO:0008483">
    <property type="term" value="F:transaminase activity"/>
    <property type="evidence" value="ECO:0007669"/>
    <property type="project" value="UniProtKB-KW"/>
</dbReference>
<dbReference type="Gene3D" id="3.40.640.10">
    <property type="entry name" value="Type I PLP-dependent aspartate aminotransferase-like (Major domain)"/>
    <property type="match status" value="1"/>
</dbReference>
<dbReference type="Pfam" id="PF00392">
    <property type="entry name" value="GntR"/>
    <property type="match status" value="1"/>
</dbReference>
<keyword evidence="3" id="KW-0805">Transcription regulation</keyword>
<dbReference type="PRINTS" id="PR00035">
    <property type="entry name" value="HTHGNTR"/>
</dbReference>
<comment type="caution">
    <text evidence="8">The sequence shown here is derived from an EMBL/GenBank/DDBJ whole genome shotgun (WGS) entry which is preliminary data.</text>
</comment>
<dbReference type="PANTHER" id="PTHR46577">
    <property type="entry name" value="HTH-TYPE TRANSCRIPTIONAL REGULATORY PROTEIN GABR"/>
    <property type="match status" value="1"/>
</dbReference>
<dbReference type="SUPFAM" id="SSF46785">
    <property type="entry name" value="Winged helix' DNA-binding domain"/>
    <property type="match status" value="1"/>
</dbReference>
<dbReference type="CDD" id="cd07377">
    <property type="entry name" value="WHTH_GntR"/>
    <property type="match status" value="1"/>
</dbReference>
<dbReference type="InterPro" id="IPR015424">
    <property type="entry name" value="PyrdxlP-dep_Trfase"/>
</dbReference>
<dbReference type="Pfam" id="PF00155">
    <property type="entry name" value="Aminotran_1_2"/>
    <property type="match status" value="1"/>
</dbReference>
<gene>
    <name evidence="8" type="ORF">ABDJ40_15105</name>
</gene>
<evidence type="ECO:0000256" key="2">
    <source>
        <dbReference type="ARBA" id="ARBA00022898"/>
    </source>
</evidence>
<dbReference type="RefSeq" id="WP_347611109.1">
    <property type="nucleotide sequence ID" value="NZ_JBDPZC010000007.1"/>
</dbReference>
<evidence type="ECO:0000259" key="7">
    <source>
        <dbReference type="PROSITE" id="PS50949"/>
    </source>
</evidence>
<dbReference type="EMBL" id="JBDPZC010000007">
    <property type="protein sequence ID" value="MEO3714092.1"/>
    <property type="molecule type" value="Genomic_DNA"/>
</dbReference>
<dbReference type="InterPro" id="IPR015421">
    <property type="entry name" value="PyrdxlP-dep_Trfase_major"/>
</dbReference>
<keyword evidence="8" id="KW-0032">Aminotransferase</keyword>
<feature type="domain" description="HTH gntR-type" evidence="7">
    <location>
        <begin position="45"/>
        <end position="113"/>
    </location>
</feature>
<dbReference type="Proteomes" id="UP001462640">
    <property type="component" value="Unassembled WGS sequence"/>
</dbReference>
<reference evidence="8 9" key="1">
    <citation type="submission" date="2024-05" db="EMBL/GenBank/DDBJ databases">
        <title>Roseateles sp. 2.12 16S ribosomal RNA gene Genome sequencing and assembly.</title>
        <authorList>
            <person name="Woo H."/>
        </authorList>
    </citation>
    <scope>NUCLEOTIDE SEQUENCE [LARGE SCALE GENOMIC DNA]</scope>
    <source>
        <strain evidence="8 9">2.12</strain>
    </source>
</reference>
<evidence type="ECO:0000256" key="5">
    <source>
        <dbReference type="ARBA" id="ARBA00023163"/>
    </source>
</evidence>
<organism evidence="8 9">
    <name type="scientific">Roseateles flavus</name>
    <dbReference type="NCBI Taxonomy" id="3149041"/>
    <lineage>
        <taxon>Bacteria</taxon>
        <taxon>Pseudomonadati</taxon>
        <taxon>Pseudomonadota</taxon>
        <taxon>Betaproteobacteria</taxon>
        <taxon>Burkholderiales</taxon>
        <taxon>Sphaerotilaceae</taxon>
        <taxon>Roseateles</taxon>
    </lineage>
</organism>
<dbReference type="SUPFAM" id="SSF53383">
    <property type="entry name" value="PLP-dependent transferases"/>
    <property type="match status" value="1"/>
</dbReference>
<evidence type="ECO:0000256" key="1">
    <source>
        <dbReference type="ARBA" id="ARBA00005384"/>
    </source>
</evidence>
<evidence type="ECO:0000256" key="4">
    <source>
        <dbReference type="ARBA" id="ARBA00023125"/>
    </source>
</evidence>
<accession>A0ABV0GGE1</accession>
<keyword evidence="2" id="KW-0663">Pyridoxal phosphate</keyword>
<dbReference type="InterPro" id="IPR036390">
    <property type="entry name" value="WH_DNA-bd_sf"/>
</dbReference>
<evidence type="ECO:0000256" key="3">
    <source>
        <dbReference type="ARBA" id="ARBA00023015"/>
    </source>
</evidence>
<keyword evidence="8" id="KW-0808">Transferase</keyword>
<dbReference type="InterPro" id="IPR000524">
    <property type="entry name" value="Tscrpt_reg_HTH_GntR"/>
</dbReference>
<dbReference type="InterPro" id="IPR004839">
    <property type="entry name" value="Aminotransferase_I/II_large"/>
</dbReference>
<evidence type="ECO:0000313" key="9">
    <source>
        <dbReference type="Proteomes" id="UP001462640"/>
    </source>
</evidence>
<sequence length="533" mass="57461">MGHFLAAATRFPAVRFDARHNGVMSLRSGSRFAADLASLPALDGESKQQWIYRQLATAIDNQLLKPGDAVPSTRSLAERWGVSRGVVELAFEQLSREGYVSAVVGRGTHVGLAPPERFLQADVQETSNDISPGRNRGGRSPPATATGQDGEAMPASAPVGAGQPFIARLPDVQTFGTRAWQACIAKASRALGPANLGDADPRGLADLREAICDHLALSRGLRCAPQEIMVVTGIRHAVDLCAQVAIGDGDAVALEDPGYSGAEAIFRLRGRRTVGIPVDQDGMDVSVLQQANVAMAYVTPAHQAPTGVLMSPARRKALLAWADSTSSWILEDDYDSDFSYERAPFSALKSQDRSDRVIFCGSFNKTLFPGLRVGYIVAPARLMPSLMAVRAATGRSNSVLDQLVLTEFMRTGALLRQLKTARVAYKTRRDLIIRELKASGFRDEDFQGLHAGFHFVLRLAPNAREDAMIALARESGMELQGLRSFWRGTGSAPQPGLVLGYTALTNAQAKWSARQLGIVLTSTASKHSLRPFE</sequence>
<evidence type="ECO:0000256" key="6">
    <source>
        <dbReference type="SAM" id="MobiDB-lite"/>
    </source>
</evidence>
<keyword evidence="5" id="KW-0804">Transcription</keyword>
<dbReference type="CDD" id="cd00609">
    <property type="entry name" value="AAT_like"/>
    <property type="match status" value="1"/>
</dbReference>
<name>A0ABV0GGE1_9BURK</name>
<keyword evidence="9" id="KW-1185">Reference proteome</keyword>
<dbReference type="InterPro" id="IPR036388">
    <property type="entry name" value="WH-like_DNA-bd_sf"/>
</dbReference>
<evidence type="ECO:0000313" key="8">
    <source>
        <dbReference type="EMBL" id="MEO3714092.1"/>
    </source>
</evidence>
<dbReference type="SMART" id="SM00345">
    <property type="entry name" value="HTH_GNTR"/>
    <property type="match status" value="1"/>
</dbReference>
<proteinExistence type="inferred from homology"/>
<protein>
    <submittedName>
        <fullName evidence="8">PLP-dependent aminotransferase family protein</fullName>
    </submittedName>
</protein>
<dbReference type="InterPro" id="IPR051446">
    <property type="entry name" value="HTH_trans_reg/aminotransferase"/>
</dbReference>
<comment type="similarity">
    <text evidence="1">In the C-terminal section; belongs to the class-I pyridoxal-phosphate-dependent aminotransferase family.</text>
</comment>
<dbReference type="Gene3D" id="1.10.10.10">
    <property type="entry name" value="Winged helix-like DNA-binding domain superfamily/Winged helix DNA-binding domain"/>
    <property type="match status" value="1"/>
</dbReference>